<dbReference type="SUPFAM" id="SSF48452">
    <property type="entry name" value="TPR-like"/>
    <property type="match status" value="1"/>
</dbReference>
<dbReference type="Proteomes" id="UP001304671">
    <property type="component" value="Unassembled WGS sequence"/>
</dbReference>
<gene>
    <name evidence="2" type="ORF">VB264_18215</name>
</gene>
<evidence type="ECO:0000313" key="2">
    <source>
        <dbReference type="EMBL" id="MEA5259737.1"/>
    </source>
</evidence>
<dbReference type="InterPro" id="IPR011990">
    <property type="entry name" value="TPR-like_helical_dom_sf"/>
</dbReference>
<dbReference type="PANTHER" id="PTHR12558">
    <property type="entry name" value="CELL DIVISION CYCLE 16,23,27"/>
    <property type="match status" value="1"/>
</dbReference>
<proteinExistence type="predicted"/>
<organism evidence="2 3">
    <name type="scientific">Arcicella aquatica</name>
    <dbReference type="NCBI Taxonomy" id="217141"/>
    <lineage>
        <taxon>Bacteria</taxon>
        <taxon>Pseudomonadati</taxon>
        <taxon>Bacteroidota</taxon>
        <taxon>Cytophagia</taxon>
        <taxon>Cytophagales</taxon>
        <taxon>Flectobacillaceae</taxon>
        <taxon>Arcicella</taxon>
    </lineage>
</organism>
<dbReference type="PANTHER" id="PTHR12558:SF13">
    <property type="entry name" value="CELL DIVISION CYCLE PROTEIN 27 HOMOLOG"/>
    <property type="match status" value="1"/>
</dbReference>
<sequence>MKQLIYLFIFSSSIQSIVGQVQPIPLASTKEATKKELAVDSQDVKYIPLFGSKKIVDEQILKSKDFFTQCEQNFKNRAEASKFFAERGWEYLSEGLLDTATYRFNLSFLLDPNNVEAYWGLGSVSYQKKNYEESAKLLRKGLVLAPDNPTLMIDVATVQLACFKDQKKCNDIDDALLLLDKSLKIDSTNANGWLKYAIAEFQLEHYEKAWEYFHKCRTLDITFLDMNFLQELLAKKEDPMGVFK</sequence>
<dbReference type="PROSITE" id="PS50005">
    <property type="entry name" value="TPR"/>
    <property type="match status" value="1"/>
</dbReference>
<evidence type="ECO:0000256" key="1">
    <source>
        <dbReference type="PROSITE-ProRule" id="PRU00339"/>
    </source>
</evidence>
<dbReference type="EMBL" id="JAYFUL010000036">
    <property type="protein sequence ID" value="MEA5259737.1"/>
    <property type="molecule type" value="Genomic_DNA"/>
</dbReference>
<feature type="repeat" description="TPR" evidence="1">
    <location>
        <begin position="115"/>
        <end position="148"/>
    </location>
</feature>
<reference evidence="2 3" key="1">
    <citation type="submission" date="2023-12" db="EMBL/GenBank/DDBJ databases">
        <title>Novel species of the genus Arcicella isolated from rivers.</title>
        <authorList>
            <person name="Lu H."/>
        </authorList>
    </citation>
    <scope>NUCLEOTIDE SEQUENCE [LARGE SCALE GENOMIC DNA]</scope>
    <source>
        <strain evidence="2 3">LMG 21963</strain>
    </source>
</reference>
<protein>
    <submittedName>
        <fullName evidence="2">Tetratricopeptide repeat protein</fullName>
    </submittedName>
</protein>
<keyword evidence="1" id="KW-0802">TPR repeat</keyword>
<evidence type="ECO:0000313" key="3">
    <source>
        <dbReference type="Proteomes" id="UP001304671"/>
    </source>
</evidence>
<dbReference type="RefSeq" id="WP_323251620.1">
    <property type="nucleotide sequence ID" value="NZ_JAYFUL010000036.1"/>
</dbReference>
<name>A0ABU5QRM2_9BACT</name>
<comment type="caution">
    <text evidence="2">The sequence shown here is derived from an EMBL/GenBank/DDBJ whole genome shotgun (WGS) entry which is preliminary data.</text>
</comment>
<dbReference type="SMART" id="SM00028">
    <property type="entry name" value="TPR"/>
    <property type="match status" value="3"/>
</dbReference>
<dbReference type="Gene3D" id="1.25.40.10">
    <property type="entry name" value="Tetratricopeptide repeat domain"/>
    <property type="match status" value="1"/>
</dbReference>
<dbReference type="InterPro" id="IPR019734">
    <property type="entry name" value="TPR_rpt"/>
</dbReference>
<accession>A0ABU5QRM2</accession>
<keyword evidence="3" id="KW-1185">Reference proteome</keyword>